<dbReference type="STRING" id="646529.Desaci_4550"/>
<accession>I4DC65</accession>
<dbReference type="HOGENOM" id="CLU_033429_1_2_9"/>
<dbReference type="InterPro" id="IPR051396">
    <property type="entry name" value="Bact_Antivir_Def_Nuclease"/>
</dbReference>
<evidence type="ECO:0000313" key="2">
    <source>
        <dbReference type="EMBL" id="AFM43389.1"/>
    </source>
</evidence>
<feature type="domain" description="AAA+ ATPase" evidence="1">
    <location>
        <begin position="22"/>
        <end position="355"/>
    </location>
</feature>
<sequence length="435" mass="49584">MRIEKLYLKNFRGFEERGFEFKKNFSVISGENGSGKTSILEGLCVALGGWLYAFNGVDSKDKRNIASSDRRVIVGKVNSAPLQQIPVQVKCWAEIAGQNIEWERAITSRNGRTTHGGLWYINRLSKEYNEKIYSGNDEDIILPIVAYYSSARLWNEPIQRERRIKKEKVRLEGYNKSISFSNSIKDAMNIIDRIAHLAYREDDPTSLHEINSILNAIQKSINHSMPNVKVTYNTKIAEICVTDGTGLSILYSKLSDGYRCMISLIVDICRRMITLNPQLGESAIDKTPGVVLIDEIDLHLHPKWQKSVVTDLKTIFPKIQFIATTHSPFIIQSLKEDELILLSDADDEVEYVGESIEDISENVMGVSNPQYSKEKEEMYTVAQQFYKDLDAVKTPEEMAQVEETLKRLTAKYSGDVAYYAFLEQKFLEKKLTMEG</sequence>
<keyword evidence="3" id="KW-1185">Reference proteome</keyword>
<dbReference type="Gene3D" id="3.40.50.300">
    <property type="entry name" value="P-loop containing nucleotide triphosphate hydrolases"/>
    <property type="match status" value="1"/>
</dbReference>
<dbReference type="eggNOG" id="COG3950">
    <property type="taxonomic scope" value="Bacteria"/>
</dbReference>
<dbReference type="GO" id="GO:0016887">
    <property type="term" value="F:ATP hydrolysis activity"/>
    <property type="evidence" value="ECO:0007669"/>
    <property type="project" value="InterPro"/>
</dbReference>
<dbReference type="AlphaFoldDB" id="I4DC65"/>
<dbReference type="RefSeq" id="WP_014829371.1">
    <property type="nucleotide sequence ID" value="NC_018068.1"/>
</dbReference>
<dbReference type="OrthoDB" id="1803022at2"/>
<gene>
    <name evidence="2" type="ordered locus">Desaci_4550</name>
</gene>
<dbReference type="GO" id="GO:0005524">
    <property type="term" value="F:ATP binding"/>
    <property type="evidence" value="ECO:0007669"/>
    <property type="project" value="UniProtKB-KW"/>
</dbReference>
<dbReference type="KEGG" id="dai:Desaci_4550"/>
<dbReference type="PANTHER" id="PTHR43581">
    <property type="entry name" value="ATP/GTP PHOSPHATASE"/>
    <property type="match status" value="1"/>
</dbReference>
<evidence type="ECO:0000313" key="3">
    <source>
        <dbReference type="Proteomes" id="UP000002892"/>
    </source>
</evidence>
<dbReference type="InterPro" id="IPR027417">
    <property type="entry name" value="P-loop_NTPase"/>
</dbReference>
<dbReference type="SMART" id="SM00382">
    <property type="entry name" value="AAA"/>
    <property type="match status" value="1"/>
</dbReference>
<dbReference type="Pfam" id="PF13476">
    <property type="entry name" value="AAA_23"/>
    <property type="match status" value="1"/>
</dbReference>
<dbReference type="EMBL" id="CP003639">
    <property type="protein sequence ID" value="AFM43389.1"/>
    <property type="molecule type" value="Genomic_DNA"/>
</dbReference>
<keyword evidence="2" id="KW-0547">Nucleotide-binding</keyword>
<dbReference type="Proteomes" id="UP000002892">
    <property type="component" value="Chromosome"/>
</dbReference>
<name>I4DC65_DESAJ</name>
<dbReference type="GO" id="GO:0006302">
    <property type="term" value="P:double-strand break repair"/>
    <property type="evidence" value="ECO:0007669"/>
    <property type="project" value="InterPro"/>
</dbReference>
<evidence type="ECO:0000259" key="1">
    <source>
        <dbReference type="SMART" id="SM00382"/>
    </source>
</evidence>
<keyword evidence="2" id="KW-0067">ATP-binding</keyword>
<dbReference type="PANTHER" id="PTHR43581:SF2">
    <property type="entry name" value="EXCINUCLEASE ATPASE SUBUNIT"/>
    <property type="match status" value="1"/>
</dbReference>
<dbReference type="InterPro" id="IPR038729">
    <property type="entry name" value="Rad50/SbcC_AAA"/>
</dbReference>
<reference evidence="2 3" key="1">
    <citation type="journal article" date="2012" name="J. Bacteriol.">
        <title>Complete genome sequences of Desulfosporosinus orientis DSM765T, Desulfosporosinus youngiae DSM17734T, Desulfosporosinus meridiei DSM13257T, and Desulfosporosinus acidiphilus DSM22704T.</title>
        <authorList>
            <person name="Pester M."/>
            <person name="Brambilla E."/>
            <person name="Alazard D."/>
            <person name="Rattei T."/>
            <person name="Weinmaier T."/>
            <person name="Han J."/>
            <person name="Lucas S."/>
            <person name="Lapidus A."/>
            <person name="Cheng J.F."/>
            <person name="Goodwin L."/>
            <person name="Pitluck S."/>
            <person name="Peters L."/>
            <person name="Ovchinnikova G."/>
            <person name="Teshima H."/>
            <person name="Detter J.C."/>
            <person name="Han C.S."/>
            <person name="Tapia R."/>
            <person name="Land M.L."/>
            <person name="Hauser L."/>
            <person name="Kyrpides N.C."/>
            <person name="Ivanova N.N."/>
            <person name="Pagani I."/>
            <person name="Huntmann M."/>
            <person name="Wei C.L."/>
            <person name="Davenport K.W."/>
            <person name="Daligault H."/>
            <person name="Chain P.S."/>
            <person name="Chen A."/>
            <person name="Mavromatis K."/>
            <person name="Markowitz V."/>
            <person name="Szeto E."/>
            <person name="Mikhailova N."/>
            <person name="Pati A."/>
            <person name="Wagner M."/>
            <person name="Woyke T."/>
            <person name="Ollivier B."/>
            <person name="Klenk H.P."/>
            <person name="Spring S."/>
            <person name="Loy A."/>
        </authorList>
    </citation>
    <scope>NUCLEOTIDE SEQUENCE [LARGE SCALE GENOMIC DNA]</scope>
    <source>
        <strain evidence="3">DSM 22704 / JCM 16185 / SJ4</strain>
    </source>
</reference>
<organism evidence="2 3">
    <name type="scientific">Desulfosporosinus acidiphilus (strain DSM 22704 / JCM 16185 / SJ4)</name>
    <dbReference type="NCBI Taxonomy" id="646529"/>
    <lineage>
        <taxon>Bacteria</taxon>
        <taxon>Bacillati</taxon>
        <taxon>Bacillota</taxon>
        <taxon>Clostridia</taxon>
        <taxon>Eubacteriales</taxon>
        <taxon>Desulfitobacteriaceae</taxon>
        <taxon>Desulfosporosinus</taxon>
    </lineage>
</organism>
<dbReference type="InterPro" id="IPR003593">
    <property type="entry name" value="AAA+_ATPase"/>
</dbReference>
<dbReference type="SUPFAM" id="SSF52540">
    <property type="entry name" value="P-loop containing nucleoside triphosphate hydrolases"/>
    <property type="match status" value="1"/>
</dbReference>
<protein>
    <submittedName>
        <fullName evidence="2">Putative ATP-binding protein involved in virulence</fullName>
    </submittedName>
</protein>
<proteinExistence type="predicted"/>